<dbReference type="GeneID" id="39421168"/>
<protein>
    <submittedName>
        <fullName evidence="2">Sugar-specific transcriptional regulator TrmB</fullName>
    </submittedName>
</protein>
<organism evidence="2 3">
    <name type="scientific">Candidatus Nitrosocosmicus franklandianus</name>
    <dbReference type="NCBI Taxonomy" id="1798806"/>
    <lineage>
        <taxon>Archaea</taxon>
        <taxon>Nitrososphaerota</taxon>
        <taxon>Nitrososphaeria</taxon>
        <taxon>Nitrososphaerales</taxon>
        <taxon>Nitrososphaeraceae</taxon>
        <taxon>Candidatus Nitrosocosmicus</taxon>
    </lineage>
</organism>
<evidence type="ECO:0000259" key="1">
    <source>
        <dbReference type="Pfam" id="PF01978"/>
    </source>
</evidence>
<gene>
    <name evidence="2" type="ORF">NFRAN_1864</name>
</gene>
<keyword evidence="3" id="KW-1185">Reference proteome</keyword>
<name>A0A484IGX7_9ARCH</name>
<dbReference type="KEGG" id="nfn:NFRAN_1864"/>
<sequence>MPSSSINAITRMSATLKDLFIYIYDLSPLDMDLLLTLIAHNNKQMTLEDLSKAVNRDKSTVFRSLQKLTGLGICVKESRTLKEGGHFHVYSAISREIFKLETEKRVKELEQSLRRILKKFEDDLEIMLDDVFDTKKKVVK</sequence>
<dbReference type="Gene3D" id="1.10.10.10">
    <property type="entry name" value="Winged helix-like DNA-binding domain superfamily/Winged helix DNA-binding domain"/>
    <property type="match status" value="1"/>
</dbReference>
<dbReference type="AlphaFoldDB" id="A0A484IGX7"/>
<reference evidence="2 3" key="1">
    <citation type="submission" date="2019-02" db="EMBL/GenBank/DDBJ databases">
        <authorList>
            <person name="Lehtovirta-Morley E L."/>
        </authorList>
    </citation>
    <scope>NUCLEOTIDE SEQUENCE [LARGE SCALE GENOMIC DNA]</scope>
    <source>
        <strain evidence="2">NFRAN1</strain>
    </source>
</reference>
<dbReference type="Proteomes" id="UP000294299">
    <property type="component" value="Chromosome NFRAN"/>
</dbReference>
<evidence type="ECO:0000313" key="2">
    <source>
        <dbReference type="EMBL" id="VFJ14186.1"/>
    </source>
</evidence>
<evidence type="ECO:0000313" key="3">
    <source>
        <dbReference type="Proteomes" id="UP000294299"/>
    </source>
</evidence>
<dbReference type="RefSeq" id="WP_134484415.1">
    <property type="nucleotide sequence ID" value="NZ_LR216287.1"/>
</dbReference>
<dbReference type="Pfam" id="PF01978">
    <property type="entry name" value="TrmB"/>
    <property type="match status" value="1"/>
</dbReference>
<proteinExistence type="predicted"/>
<dbReference type="SUPFAM" id="SSF46785">
    <property type="entry name" value="Winged helix' DNA-binding domain"/>
    <property type="match status" value="1"/>
</dbReference>
<dbReference type="OrthoDB" id="9141at2157"/>
<dbReference type="InterPro" id="IPR036388">
    <property type="entry name" value="WH-like_DNA-bd_sf"/>
</dbReference>
<dbReference type="InterPro" id="IPR002831">
    <property type="entry name" value="Tscrpt_reg_TrmB_N"/>
</dbReference>
<dbReference type="EMBL" id="LR216287">
    <property type="protein sequence ID" value="VFJ14186.1"/>
    <property type="molecule type" value="Genomic_DNA"/>
</dbReference>
<accession>A0A484IGX7</accession>
<feature type="domain" description="Transcription regulator TrmB N-terminal" evidence="1">
    <location>
        <begin position="24"/>
        <end position="95"/>
    </location>
</feature>
<dbReference type="InterPro" id="IPR036390">
    <property type="entry name" value="WH_DNA-bd_sf"/>
</dbReference>